<comment type="cofactor">
    <cofactor evidence="5">
        <name>Zn(2+)</name>
        <dbReference type="ChEBI" id="CHEBI:29105"/>
    </cofactor>
    <text evidence="5">Binds 1 zinc ion per subunit.</text>
</comment>
<feature type="domain" description="tRNA-guanine(15) transglycosylase-like" evidence="7">
    <location>
        <begin position="31"/>
        <end position="416"/>
    </location>
</feature>
<comment type="subunit">
    <text evidence="5">Heterodimer of a catalytic subunit and an accessory subunit.</text>
</comment>
<dbReference type="Proteomes" id="UP000187429">
    <property type="component" value="Unassembled WGS sequence"/>
</dbReference>
<dbReference type="Gene3D" id="3.20.20.105">
    <property type="entry name" value="Queuine tRNA-ribosyltransferase-like"/>
    <property type="match status" value="1"/>
</dbReference>
<reference evidence="9" key="1">
    <citation type="submission" date="2017-01" db="EMBL/GenBank/DDBJ databases">
        <authorList>
            <person name="Wang Y."/>
            <person name="White M."/>
            <person name="Kvist S."/>
            <person name="Moncalvo J.-M."/>
        </authorList>
    </citation>
    <scope>NUCLEOTIDE SEQUENCE [LARGE SCALE GENOMIC DNA]</scope>
    <source>
        <strain evidence="9">ID-206-W2</strain>
    </source>
</reference>
<evidence type="ECO:0000313" key="8">
    <source>
        <dbReference type="EMBL" id="OMJ29709.1"/>
    </source>
</evidence>
<dbReference type="InterPro" id="IPR036511">
    <property type="entry name" value="TGT-like_sf"/>
</dbReference>
<dbReference type="EMBL" id="LSSM01000205">
    <property type="protein sequence ID" value="OMJ29709.1"/>
    <property type="molecule type" value="Genomic_DNA"/>
</dbReference>
<accession>A0A1R1YS27</accession>
<keyword evidence="8" id="KW-0808">Transferase</keyword>
<keyword evidence="2 5" id="KW-0819">tRNA processing</keyword>
<dbReference type="SUPFAM" id="SSF51713">
    <property type="entry name" value="tRNA-guanine transglycosylase"/>
    <property type="match status" value="1"/>
</dbReference>
<feature type="compositionally biased region" description="Polar residues" evidence="6">
    <location>
        <begin position="425"/>
        <end position="437"/>
    </location>
</feature>
<dbReference type="GO" id="GO:0046872">
    <property type="term" value="F:metal ion binding"/>
    <property type="evidence" value="ECO:0007669"/>
    <property type="project" value="UniProtKB-KW"/>
</dbReference>
<evidence type="ECO:0000256" key="1">
    <source>
        <dbReference type="ARBA" id="ARBA00022490"/>
    </source>
</evidence>
<dbReference type="HAMAP" id="MF_03043">
    <property type="entry name" value="QTRT2"/>
    <property type="match status" value="1"/>
</dbReference>
<dbReference type="OrthoDB" id="27601at2759"/>
<keyword evidence="3 5" id="KW-0479">Metal-binding</keyword>
<organism evidence="8 9">
    <name type="scientific">Smittium culicis</name>
    <dbReference type="NCBI Taxonomy" id="133412"/>
    <lineage>
        <taxon>Eukaryota</taxon>
        <taxon>Fungi</taxon>
        <taxon>Fungi incertae sedis</taxon>
        <taxon>Zoopagomycota</taxon>
        <taxon>Kickxellomycotina</taxon>
        <taxon>Harpellomycetes</taxon>
        <taxon>Harpellales</taxon>
        <taxon>Legeriomycetaceae</taxon>
        <taxon>Smittium</taxon>
    </lineage>
</organism>
<feature type="region of interest" description="Disordered" evidence="6">
    <location>
        <begin position="425"/>
        <end position="467"/>
    </location>
</feature>
<keyword evidence="9" id="KW-1185">Reference proteome</keyword>
<proteinExistence type="inferred from homology"/>
<evidence type="ECO:0000256" key="5">
    <source>
        <dbReference type="HAMAP-Rule" id="MF_03043"/>
    </source>
</evidence>
<comment type="subcellular location">
    <subcellularLocation>
        <location evidence="5">Cytoplasm</location>
    </subcellularLocation>
</comment>
<protein>
    <recommendedName>
        <fullName evidence="5">Queuine tRNA-ribosyltransferase accessory subunit 2</fullName>
    </recommendedName>
    <alternativeName>
        <fullName evidence="5">Queuine tRNA-ribosyltransferase domain-containing protein 1</fullName>
    </alternativeName>
</protein>
<evidence type="ECO:0000256" key="3">
    <source>
        <dbReference type="ARBA" id="ARBA00022723"/>
    </source>
</evidence>
<dbReference type="NCBIfam" id="TIGR00449">
    <property type="entry name" value="tgt_general"/>
    <property type="match status" value="1"/>
</dbReference>
<evidence type="ECO:0000256" key="6">
    <source>
        <dbReference type="SAM" id="MobiDB-lite"/>
    </source>
</evidence>
<evidence type="ECO:0000313" key="9">
    <source>
        <dbReference type="Proteomes" id="UP000187429"/>
    </source>
</evidence>
<feature type="binding site" evidence="5">
    <location>
        <position position="384"/>
    </location>
    <ligand>
        <name>Zn(2+)</name>
        <dbReference type="ChEBI" id="CHEBI:29105"/>
    </ligand>
</feature>
<evidence type="ECO:0000259" key="7">
    <source>
        <dbReference type="Pfam" id="PF01702"/>
    </source>
</evidence>
<keyword evidence="1 5" id="KW-0963">Cytoplasm</keyword>
<comment type="caution">
    <text evidence="8">The sequence shown here is derived from an EMBL/GenBank/DDBJ whole genome shotgun (WGS) entry which is preliminary data.</text>
</comment>
<comment type="function">
    <text evidence="5">Non-catalytic subunit of the queuine tRNA-ribosyltransferase (TGT) that catalyzes the base-exchange of a guanine (G) residue with queuine (Q) at position 34 (anticodon wobble position) in tRNAs with GU(N) anticodons (tRNA-Asp, -Asn, -His and -Tyr), resulting in the hypermodified nucleoside queuosine (7-(((4,5-cis-dihydroxy-2-cyclopenten-1-yl)amino)methyl)-7-deazaguanosine).</text>
</comment>
<evidence type="ECO:0000256" key="2">
    <source>
        <dbReference type="ARBA" id="ARBA00022694"/>
    </source>
</evidence>
<dbReference type="PANTHER" id="PTHR46064:SF1">
    <property type="entry name" value="QUEUINE TRNA-RIBOSYLTRANSFERASE ACCESSORY SUBUNIT 2"/>
    <property type="match status" value="1"/>
</dbReference>
<gene>
    <name evidence="8" type="ORF">AYI69_g768</name>
</gene>
<dbReference type="InterPro" id="IPR028592">
    <property type="entry name" value="QTRTD1"/>
</dbReference>
<dbReference type="AlphaFoldDB" id="A0A1R1YS27"/>
<feature type="compositionally biased region" description="Basic and acidic residues" evidence="6">
    <location>
        <begin position="449"/>
        <end position="467"/>
    </location>
</feature>
<comment type="similarity">
    <text evidence="5">Belongs to the queuine tRNA-ribosyltransferase family. QTRT2 subfamily.</text>
</comment>
<dbReference type="PANTHER" id="PTHR46064">
    <property type="entry name" value="QUEUINE TRNA-RIBOSYLTRANSFERASE ACCESSORY SUBUNIT 2"/>
    <property type="match status" value="1"/>
</dbReference>
<dbReference type="GO" id="GO:0008479">
    <property type="term" value="F:tRNA-guanosine(34) queuine transglycosylase activity"/>
    <property type="evidence" value="ECO:0007669"/>
    <property type="project" value="UniProtKB-UniRule"/>
</dbReference>
<evidence type="ECO:0000256" key="4">
    <source>
        <dbReference type="ARBA" id="ARBA00022833"/>
    </source>
</evidence>
<dbReference type="InterPro" id="IPR050852">
    <property type="entry name" value="Queuine_tRNA-ribosyltrfase"/>
</dbReference>
<feature type="binding site" evidence="5">
    <location>
        <position position="358"/>
    </location>
    <ligand>
        <name>Zn(2+)</name>
        <dbReference type="ChEBI" id="CHEBI:29105"/>
    </ligand>
</feature>
<feature type="binding site" evidence="5">
    <location>
        <position position="355"/>
    </location>
    <ligand>
        <name>Zn(2+)</name>
        <dbReference type="ChEBI" id="CHEBI:29105"/>
    </ligand>
</feature>
<dbReference type="GO" id="GO:0006400">
    <property type="term" value="P:tRNA modification"/>
    <property type="evidence" value="ECO:0007669"/>
    <property type="project" value="InterPro"/>
</dbReference>
<dbReference type="InterPro" id="IPR002616">
    <property type="entry name" value="tRNA_ribo_trans-like"/>
</dbReference>
<dbReference type="GO" id="GO:0005737">
    <property type="term" value="C:cytoplasm"/>
    <property type="evidence" value="ECO:0007669"/>
    <property type="project" value="UniProtKB-SubCell"/>
</dbReference>
<sequence length="467" mass="53120">MKFNFSILSTCKAEFCAEGLIKEPIEAILSARIGKIEINKDNQHNPDGPGISLSIETPAFVKYTKNGIQPHILPDVEKKFPKPDISQIYIEHFLEKDTPSFNNYKDGIHKFLGLDENDSIAFFDILDPTNNKRTYSKPSNQHLTAETSGGLRKLTPELYSQLIKNLKPEMCISLADYLFMTSEEAVKGKKIAKSIERTINWLDKILLVDEAKNSAIFVPLMGSVIPEARTKFIELLKSRKYDGVVLVDYTTQLDLAHQISVAKASLESIPTDKPRFLLGFSAPDEVIIGIRNGIDMFLSTYPFAVTEHGFASTYSFVDDLKMSNFPKDKIQSSTLNLWDSSMKDDFRPITESCNCYSCSKHTRAYINHLLNTQEMLATVLLQIHNQHVYDKFFKDIRTSIKNQKFYSLSEEFLLRYGSRFSSSNAIQKNGSEQSSSDIDYPFNETNVFDPRKPTPTTKEKIKRFDLS</sequence>
<name>A0A1R1YS27_9FUNG</name>
<feature type="binding site" evidence="5">
    <location>
        <position position="353"/>
    </location>
    <ligand>
        <name>Zn(2+)</name>
        <dbReference type="ChEBI" id="CHEBI:29105"/>
    </ligand>
</feature>
<keyword evidence="4 5" id="KW-0862">Zinc</keyword>
<dbReference type="Pfam" id="PF01702">
    <property type="entry name" value="TGT"/>
    <property type="match status" value="1"/>
</dbReference>